<dbReference type="EMBL" id="CP045122">
    <property type="protein sequence ID" value="QIN81107.1"/>
    <property type="molecule type" value="Genomic_DNA"/>
</dbReference>
<proteinExistence type="predicted"/>
<name>A0A6G8Q466_9ACTN</name>
<dbReference type="Proteomes" id="UP000502706">
    <property type="component" value="Plasmid unnamed1"/>
</dbReference>
<keyword evidence="1" id="KW-0614">Plasmid</keyword>
<gene>
    <name evidence="1" type="ORF">GBA65_21985</name>
</gene>
<evidence type="ECO:0000313" key="1">
    <source>
        <dbReference type="EMBL" id="QIN81107.1"/>
    </source>
</evidence>
<sequence>MSIVDRVKLWFRRWRRKRAFEKEKSPLREFVYLDEVSVFSLVASRLGAIATEFTDKETASLQSEIKANISAGGTGVAKAGLDSRLTSGQTQESQVVRKSIVQTTFKEFYEHERDSLAVRLVAEDGEVPEVKSLDDFDSKVKGLESGGWITGAEKLARGQLVEAEVQLEAENVFRMSAVVSAIQDMVQDDAEMFGLDGNEGIVQLRSISRVLEKLLVGLVPVRGCVVDYEVAQIGRRELIVHRGLLNQLMSTEHVSSRPLYVVGVTEQSLFWKDIRRVLFSNARFRVLCRISQGGLQDSWTPVKLFQVLQSVVPRLADPLEEALGSGAAALADGGEPNQSTDQKGQLMREALVSYASSLADHYGFNLTEQDSAEVDLLAGQHCASFGTLTERRQAFGAITSFLHERFDFPREPDTAAAYRGVALNDAGFRYSGQVSPLAASEDVLRTAASARGRFLDSEFVAIYW</sequence>
<organism evidence="1 2">
    <name type="scientific">Rubrobacter marinus</name>
    <dbReference type="NCBI Taxonomy" id="2653852"/>
    <lineage>
        <taxon>Bacteria</taxon>
        <taxon>Bacillati</taxon>
        <taxon>Actinomycetota</taxon>
        <taxon>Rubrobacteria</taxon>
        <taxon>Rubrobacterales</taxon>
        <taxon>Rubrobacteraceae</taxon>
        <taxon>Rubrobacter</taxon>
    </lineage>
</organism>
<dbReference type="AlphaFoldDB" id="A0A6G8Q466"/>
<keyword evidence="2" id="KW-1185">Reference proteome</keyword>
<geneLocation type="plasmid" evidence="1 2">
    <name>unnamed1</name>
</geneLocation>
<accession>A0A6G8Q466</accession>
<dbReference type="InterPro" id="IPR045633">
    <property type="entry name" value="DUF6414"/>
</dbReference>
<reference evidence="1 2" key="1">
    <citation type="submission" date="2019-10" db="EMBL/GenBank/DDBJ databases">
        <title>Rubrobacter sp nov SCSIO 52915 isolated from a deep-sea sediment in the South China Sea.</title>
        <authorList>
            <person name="Chen R.W."/>
        </authorList>
    </citation>
    <scope>NUCLEOTIDE SEQUENCE [LARGE SCALE GENOMIC DNA]</scope>
    <source>
        <strain evidence="1 2">SCSIO 52915</strain>
        <plasmid evidence="1 2">unnamed1</plasmid>
    </source>
</reference>
<protein>
    <submittedName>
        <fullName evidence="1">Uncharacterized protein</fullName>
    </submittedName>
</protein>
<dbReference type="KEGG" id="rmar:GBA65_21985"/>
<dbReference type="RefSeq" id="WP_166398820.1">
    <property type="nucleotide sequence ID" value="NZ_CP045122.1"/>
</dbReference>
<evidence type="ECO:0000313" key="2">
    <source>
        <dbReference type="Proteomes" id="UP000502706"/>
    </source>
</evidence>
<dbReference type="Pfam" id="PF19952">
    <property type="entry name" value="DUF6414"/>
    <property type="match status" value="1"/>
</dbReference>